<dbReference type="AlphaFoldDB" id="A0A1V2TC44"/>
<proteinExistence type="predicted"/>
<protein>
    <submittedName>
        <fullName evidence="1">Uncharacterized protein</fullName>
    </submittedName>
</protein>
<keyword evidence="2" id="KW-1185">Reference proteome</keyword>
<name>A0A1V2TC44_9NOCA</name>
<evidence type="ECO:0000313" key="1">
    <source>
        <dbReference type="EMBL" id="ONM46911.1"/>
    </source>
</evidence>
<accession>A0A1V2TC44</accession>
<dbReference type="Proteomes" id="UP000188836">
    <property type="component" value="Unassembled WGS sequence"/>
</dbReference>
<sequence>MVYRQRRTDKRRKPQHVELVASVVDMGTMCPSHRVIGSVTVARVGRECTGPGESRLGFGGR</sequence>
<gene>
    <name evidence="1" type="ORF">B0T46_20785</name>
</gene>
<evidence type="ECO:0000313" key="2">
    <source>
        <dbReference type="Proteomes" id="UP000188836"/>
    </source>
</evidence>
<organism evidence="1 2">
    <name type="scientific">Nocardia donostiensis</name>
    <dbReference type="NCBI Taxonomy" id="1538463"/>
    <lineage>
        <taxon>Bacteria</taxon>
        <taxon>Bacillati</taxon>
        <taxon>Actinomycetota</taxon>
        <taxon>Actinomycetes</taxon>
        <taxon>Mycobacteriales</taxon>
        <taxon>Nocardiaceae</taxon>
        <taxon>Nocardia</taxon>
    </lineage>
</organism>
<reference evidence="1 2" key="1">
    <citation type="journal article" date="2016" name="Antonie Van Leeuwenhoek">
        <title>Nocardia donostiensis sp. nov., isolated from human respiratory specimens.</title>
        <authorList>
            <person name="Ercibengoa M."/>
            <person name="Bell M."/>
            <person name="Marimon J.M."/>
            <person name="Humrighouse B."/>
            <person name="Klenk H.P."/>
            <person name="Potter G."/>
            <person name="Perez-Trallero E."/>
        </authorList>
    </citation>
    <scope>NUCLEOTIDE SEQUENCE [LARGE SCALE GENOMIC DNA]</scope>
    <source>
        <strain evidence="1 2">X1655</strain>
    </source>
</reference>
<comment type="caution">
    <text evidence="1">The sequence shown here is derived from an EMBL/GenBank/DDBJ whole genome shotgun (WGS) entry which is preliminary data.</text>
</comment>
<dbReference type="EMBL" id="MUMY01000019">
    <property type="protein sequence ID" value="ONM46911.1"/>
    <property type="molecule type" value="Genomic_DNA"/>
</dbReference>